<evidence type="ECO:0000313" key="2">
    <source>
        <dbReference type="EMBL" id="OBZ71104.1"/>
    </source>
</evidence>
<comment type="caution">
    <text evidence="2">The sequence shown here is derived from an EMBL/GenBank/DDBJ whole genome shotgun (WGS) entry which is preliminary data.</text>
</comment>
<feature type="transmembrane region" description="Helical" evidence="1">
    <location>
        <begin position="134"/>
        <end position="151"/>
    </location>
</feature>
<dbReference type="EMBL" id="LUGG01000011">
    <property type="protein sequence ID" value="OBZ71104.1"/>
    <property type="molecule type" value="Genomic_DNA"/>
</dbReference>
<keyword evidence="1" id="KW-0472">Membrane</keyword>
<accession>A0A1C7M7U4</accession>
<organism evidence="2 3">
    <name type="scientific">Grifola frondosa</name>
    <name type="common">Maitake</name>
    <name type="synonym">Polyporus frondosus</name>
    <dbReference type="NCBI Taxonomy" id="5627"/>
    <lineage>
        <taxon>Eukaryota</taxon>
        <taxon>Fungi</taxon>
        <taxon>Dikarya</taxon>
        <taxon>Basidiomycota</taxon>
        <taxon>Agaricomycotina</taxon>
        <taxon>Agaricomycetes</taxon>
        <taxon>Polyporales</taxon>
        <taxon>Grifolaceae</taxon>
        <taxon>Grifola</taxon>
    </lineage>
</organism>
<evidence type="ECO:0000313" key="3">
    <source>
        <dbReference type="Proteomes" id="UP000092993"/>
    </source>
</evidence>
<evidence type="ECO:0000256" key="1">
    <source>
        <dbReference type="SAM" id="Phobius"/>
    </source>
</evidence>
<feature type="transmembrane region" description="Helical" evidence="1">
    <location>
        <begin position="58"/>
        <end position="83"/>
    </location>
</feature>
<keyword evidence="3" id="KW-1185">Reference proteome</keyword>
<keyword evidence="1" id="KW-1133">Transmembrane helix</keyword>
<protein>
    <submittedName>
        <fullName evidence="2">Uncharacterized protein</fullName>
    </submittedName>
</protein>
<dbReference type="Proteomes" id="UP000092993">
    <property type="component" value="Unassembled WGS sequence"/>
</dbReference>
<name>A0A1C7M7U4_GRIFR</name>
<proteinExistence type="predicted"/>
<dbReference type="OrthoDB" id="3197626at2759"/>
<feature type="transmembrane region" description="Helical" evidence="1">
    <location>
        <begin position="25"/>
        <end position="46"/>
    </location>
</feature>
<feature type="transmembrane region" description="Helical" evidence="1">
    <location>
        <begin position="103"/>
        <end position="122"/>
    </location>
</feature>
<reference evidence="2 3" key="1">
    <citation type="submission" date="2016-03" db="EMBL/GenBank/DDBJ databases">
        <title>Whole genome sequencing of Grifola frondosa 9006-11.</title>
        <authorList>
            <person name="Min B."/>
            <person name="Park H."/>
            <person name="Kim J.-G."/>
            <person name="Cho H."/>
            <person name="Oh Y.-L."/>
            <person name="Kong W.-S."/>
            <person name="Choi I.-G."/>
        </authorList>
    </citation>
    <scope>NUCLEOTIDE SEQUENCE [LARGE SCALE GENOMIC DNA]</scope>
    <source>
        <strain evidence="2 3">9006-11</strain>
    </source>
</reference>
<gene>
    <name evidence="2" type="ORF">A0H81_08929</name>
</gene>
<sequence length="191" mass="21343">MFSLATAITTTIVMTATIQIDCNLAVRWILVLGYLSVATASLLIALRAIAIWYRNKYVIAAVAVTYLTDIGWMIYGIVPGIVMDWDPIARACIAFNTSTRRPANIGVFACDVCLLIVMLTGLWRHRGSGSLATLIKRQGVVWFMIALAFYVPEVRKKLQLFVILDFNDPMNLMLQIPVGEHLIAKYDWTDA</sequence>
<dbReference type="AlphaFoldDB" id="A0A1C7M7U4"/>
<keyword evidence="1" id="KW-0812">Transmembrane</keyword>